<dbReference type="Proteomes" id="UP000070612">
    <property type="component" value="Unassembled WGS sequence"/>
</dbReference>
<dbReference type="InterPro" id="IPR015590">
    <property type="entry name" value="Aldehyde_DH_dom"/>
</dbReference>
<dbReference type="Gene3D" id="3.40.605.10">
    <property type="entry name" value="Aldehyde Dehydrogenase, Chain A, domain 1"/>
    <property type="match status" value="1"/>
</dbReference>
<feature type="region of interest" description="Disordered" evidence="2">
    <location>
        <begin position="1"/>
        <end position="21"/>
    </location>
</feature>
<keyword evidence="5" id="KW-1185">Reference proteome</keyword>
<organism evidence="4 5">
    <name type="scientific">Mycolicibacterium wolinskyi</name>
    <dbReference type="NCBI Taxonomy" id="59750"/>
    <lineage>
        <taxon>Bacteria</taxon>
        <taxon>Bacillati</taxon>
        <taxon>Actinomycetota</taxon>
        <taxon>Actinomycetes</taxon>
        <taxon>Mycobacteriales</taxon>
        <taxon>Mycobacteriaceae</taxon>
        <taxon>Mycolicibacterium</taxon>
    </lineage>
</organism>
<proteinExistence type="predicted"/>
<dbReference type="Gene3D" id="3.40.309.10">
    <property type="entry name" value="Aldehyde Dehydrogenase, Chain A, domain 2"/>
    <property type="match status" value="1"/>
</dbReference>
<gene>
    <name evidence="4" type="ORF">AFM11_05020</name>
</gene>
<evidence type="ECO:0000259" key="3">
    <source>
        <dbReference type="Pfam" id="PF00171"/>
    </source>
</evidence>
<dbReference type="SUPFAM" id="SSF53720">
    <property type="entry name" value="ALDH-like"/>
    <property type="match status" value="1"/>
</dbReference>
<evidence type="ECO:0000256" key="1">
    <source>
        <dbReference type="ARBA" id="ARBA00023002"/>
    </source>
</evidence>
<dbReference type="InterPro" id="IPR016163">
    <property type="entry name" value="Ald_DH_C"/>
</dbReference>
<evidence type="ECO:0000256" key="2">
    <source>
        <dbReference type="SAM" id="MobiDB-lite"/>
    </source>
</evidence>
<accession>A0A132PTD1</accession>
<dbReference type="PANTHER" id="PTHR43353:SF3">
    <property type="entry name" value="ALDEHYDE DEHYDROGENASE-RELATED"/>
    <property type="match status" value="1"/>
</dbReference>
<dbReference type="InterPro" id="IPR016162">
    <property type="entry name" value="Ald_DH_N"/>
</dbReference>
<keyword evidence="1" id="KW-0560">Oxidoreductase</keyword>
<feature type="domain" description="Aldehyde dehydrogenase" evidence="3">
    <location>
        <begin position="5"/>
        <end position="437"/>
    </location>
</feature>
<dbReference type="PANTHER" id="PTHR43353">
    <property type="entry name" value="SUCCINATE-SEMIALDEHYDE DEHYDROGENASE, MITOCHONDRIAL"/>
    <property type="match status" value="1"/>
</dbReference>
<evidence type="ECO:0000313" key="4">
    <source>
        <dbReference type="EMBL" id="KWX25598.1"/>
    </source>
</evidence>
<name>A0A132PTD1_9MYCO</name>
<reference evidence="4 5" key="1">
    <citation type="submission" date="2015-07" db="EMBL/GenBank/DDBJ databases">
        <title>A draft genome sequence of Mycobacterium wolinskyi.</title>
        <authorList>
            <person name="de Man T.J."/>
            <person name="Perry K.A."/>
            <person name="Coulliette A.D."/>
            <person name="Jensen B."/>
            <person name="Toney N.C."/>
            <person name="Limbago B.M."/>
            <person name="Noble-Wang J."/>
        </authorList>
    </citation>
    <scope>NUCLEOTIDE SEQUENCE [LARGE SCALE GENOMIC DNA]</scope>
    <source>
        <strain evidence="4 5">CDC_01</strain>
    </source>
</reference>
<dbReference type="InterPro" id="IPR050740">
    <property type="entry name" value="Aldehyde_DH_Superfamily"/>
</dbReference>
<comment type="caution">
    <text evidence="4">The sequence shown here is derived from an EMBL/GenBank/DDBJ whole genome shotgun (WGS) entry which is preliminary data.</text>
</comment>
<dbReference type="PATRIC" id="fig|59750.3.peg.2885"/>
<protein>
    <submittedName>
        <fullName evidence="4">Aldehyde dehydrogenase</fullName>
    </submittedName>
</protein>
<sequence length="501" mass="51646">MTSVMSIDPRTGRATGAVAEETSPDEVAACGAAAERAAPGLDAMGRKGRAQLLESIATALDGARQDVVTIADSETAIGSDRLGMELTRTVLQLRMFADVISEGGYLEAAVDHAADTPIGPAPDIRRMLVPLGPVAVFGSSNFPLAFSVPGGDTASALAAGNPVIVKAHGSHPATSQRVFDIMAEAARAAGAPAGSLGIVHGQAAGATLVGRPEIQAVGFTGSLGGARALMDVIGRRPDPIPFYGELSSINPVIVTAAAANARGPEIGAAAAASFTTSAGQLCTKPGLIFVPRGSAGDELVAALCAAAENAPAATLLNSRIHDSFVDYLDSTGDPFTVLVRGLAAQAGYAVSPAVLGIDAAVIRDGLIEECFGPLTVVARYDKEAEVIAAIRTLPSSLTLTVHHEPGDVAQLKETLRELRDCSGRIVLNGFPTGVRVSWAQHHGGRWPATNTLHTSVGATAIRRFLRPMVWQNAPAELLPAELRDGDPVVPIRIDGRLHLPR</sequence>
<dbReference type="Pfam" id="PF00171">
    <property type="entry name" value="Aldedh"/>
    <property type="match status" value="1"/>
</dbReference>
<dbReference type="RefSeq" id="WP_067844713.1">
    <property type="nucleotide sequence ID" value="NZ_LGTW01000002.1"/>
</dbReference>
<evidence type="ECO:0000313" key="5">
    <source>
        <dbReference type="Proteomes" id="UP000070612"/>
    </source>
</evidence>
<dbReference type="EMBL" id="LGTW01000002">
    <property type="protein sequence ID" value="KWX25598.1"/>
    <property type="molecule type" value="Genomic_DNA"/>
</dbReference>
<dbReference type="InterPro" id="IPR016161">
    <property type="entry name" value="Ald_DH/histidinol_DH"/>
</dbReference>
<dbReference type="AlphaFoldDB" id="A0A132PTD1"/>
<dbReference type="GO" id="GO:0016620">
    <property type="term" value="F:oxidoreductase activity, acting on the aldehyde or oxo group of donors, NAD or NADP as acceptor"/>
    <property type="evidence" value="ECO:0007669"/>
    <property type="project" value="InterPro"/>
</dbReference>